<dbReference type="Pfam" id="PF00005">
    <property type="entry name" value="ABC_tran"/>
    <property type="match status" value="1"/>
</dbReference>
<evidence type="ECO:0000256" key="3">
    <source>
        <dbReference type="ARBA" id="ARBA00022741"/>
    </source>
</evidence>
<dbReference type="InterPro" id="IPR050153">
    <property type="entry name" value="Metal_Ion_Import_ABC"/>
</dbReference>
<dbReference type="PANTHER" id="PTHR42734">
    <property type="entry name" value="METAL TRANSPORT SYSTEM ATP-BINDING PROTEIN TM_0124-RELATED"/>
    <property type="match status" value="1"/>
</dbReference>
<dbReference type="SMART" id="SM00382">
    <property type="entry name" value="AAA"/>
    <property type="match status" value="1"/>
</dbReference>
<feature type="domain" description="ABC transporter" evidence="5">
    <location>
        <begin position="3"/>
        <end position="219"/>
    </location>
</feature>
<dbReference type="Gene3D" id="3.40.50.300">
    <property type="entry name" value="P-loop containing nucleotide triphosphate hydrolases"/>
    <property type="match status" value="1"/>
</dbReference>
<keyword evidence="7" id="KW-1185">Reference proteome</keyword>
<proteinExistence type="inferred from homology"/>
<dbReference type="EMBL" id="JAOEGN010000003">
    <property type="protein sequence ID" value="MCU0104557.1"/>
    <property type="molecule type" value="Genomic_DNA"/>
</dbReference>
<evidence type="ECO:0000313" key="6">
    <source>
        <dbReference type="EMBL" id="MCU0104557.1"/>
    </source>
</evidence>
<evidence type="ECO:0000259" key="5">
    <source>
        <dbReference type="PROSITE" id="PS50893"/>
    </source>
</evidence>
<keyword evidence="3" id="KW-0547">Nucleotide-binding</keyword>
<gene>
    <name evidence="6" type="ORF">N7603_02690</name>
</gene>
<dbReference type="RefSeq" id="WP_262095794.1">
    <property type="nucleotide sequence ID" value="NZ_JAOEGN010000003.1"/>
</dbReference>
<dbReference type="PROSITE" id="PS50893">
    <property type="entry name" value="ABC_TRANSPORTER_2"/>
    <property type="match status" value="1"/>
</dbReference>
<reference evidence="7" key="1">
    <citation type="submission" date="2023-07" db="EMBL/GenBank/DDBJ databases">
        <title>Novel Mycoplasma species identified in domestic and wild animals.</title>
        <authorList>
            <person name="Volokhov D.V."/>
            <person name="Furtak V.A."/>
            <person name="Zagorodnyaya T.A."/>
        </authorList>
    </citation>
    <scope>NUCLEOTIDE SEQUENCE [LARGE SCALE GENOMIC DNA]</scope>
    <source>
        <strain evidence="7">92-19</strain>
    </source>
</reference>
<dbReference type="InterPro" id="IPR003593">
    <property type="entry name" value="AAA+_ATPase"/>
</dbReference>
<dbReference type="InterPro" id="IPR027417">
    <property type="entry name" value="P-loop_NTPase"/>
</dbReference>
<dbReference type="Proteomes" id="UP001209076">
    <property type="component" value="Unassembled WGS sequence"/>
</dbReference>
<evidence type="ECO:0000256" key="1">
    <source>
        <dbReference type="ARBA" id="ARBA00005417"/>
    </source>
</evidence>
<dbReference type="PANTHER" id="PTHR42734:SF17">
    <property type="entry name" value="METAL TRANSPORT SYSTEM ATP-BINDING PROTEIN TM_0124-RELATED"/>
    <property type="match status" value="1"/>
</dbReference>
<evidence type="ECO:0000313" key="7">
    <source>
        <dbReference type="Proteomes" id="UP001209076"/>
    </source>
</evidence>
<accession>A0ABT2PXW0</accession>
<dbReference type="InterPro" id="IPR003439">
    <property type="entry name" value="ABC_transporter-like_ATP-bd"/>
</dbReference>
<dbReference type="SUPFAM" id="SSF52540">
    <property type="entry name" value="P-loop containing nucleoside triphosphate hydrolases"/>
    <property type="match status" value="1"/>
</dbReference>
<comment type="similarity">
    <text evidence="1">Belongs to the ABC transporter superfamily.</text>
</comment>
<dbReference type="GO" id="GO:0005524">
    <property type="term" value="F:ATP binding"/>
    <property type="evidence" value="ECO:0007669"/>
    <property type="project" value="UniProtKB-KW"/>
</dbReference>
<organism evidence="6 7">
    <name type="scientific">Paracholeplasma vituli</name>
    <dbReference type="NCBI Taxonomy" id="69473"/>
    <lineage>
        <taxon>Bacteria</taxon>
        <taxon>Bacillati</taxon>
        <taxon>Mycoplasmatota</taxon>
        <taxon>Mollicutes</taxon>
        <taxon>Acholeplasmatales</taxon>
        <taxon>Acholeplasmataceae</taxon>
        <taxon>Paracholeplasma</taxon>
    </lineage>
</organism>
<evidence type="ECO:0000256" key="4">
    <source>
        <dbReference type="ARBA" id="ARBA00022840"/>
    </source>
</evidence>
<sequence>MIIQAEHVFVEYGTSVVLKDIQFQVNKGDYLNIIGPNGSGKTTLIKILTNLQKPTQGKMTIAPVVFGYLPQHLNQSAKLPATVYEVLKLSNAKRPSNEAIDTLLKEMEMFDLKYHPMQRLSGGEQQRVYIIRALLSNPDVLILDEPTSALDPNFRQFFYSYIEKLNDQGMTIIHVTHDLSDGLRHGSKILELDQEVKFFGTFEQYQLLGHKKGGHHHHV</sequence>
<keyword evidence="4 6" id="KW-0067">ATP-binding</keyword>
<protein>
    <submittedName>
        <fullName evidence="6">Metal ABC transporter ATP-binding protein</fullName>
    </submittedName>
</protein>
<keyword evidence="2" id="KW-0813">Transport</keyword>
<name>A0ABT2PXW0_9MOLU</name>
<comment type="caution">
    <text evidence="6">The sequence shown here is derived from an EMBL/GenBank/DDBJ whole genome shotgun (WGS) entry which is preliminary data.</text>
</comment>
<evidence type="ECO:0000256" key="2">
    <source>
        <dbReference type="ARBA" id="ARBA00022448"/>
    </source>
</evidence>